<feature type="transmembrane region" description="Helical" evidence="1">
    <location>
        <begin position="12"/>
        <end position="30"/>
    </location>
</feature>
<reference evidence="2" key="1">
    <citation type="submission" date="2023-06" db="EMBL/GenBank/DDBJ databases">
        <authorList>
            <consortium name="Lawrence Berkeley National Laboratory"/>
            <person name="Ahrendt S."/>
            <person name="Sahu N."/>
            <person name="Indic B."/>
            <person name="Wong-Bajracharya J."/>
            <person name="Merenyi Z."/>
            <person name="Ke H.-M."/>
            <person name="Monk M."/>
            <person name="Kocsube S."/>
            <person name="Drula E."/>
            <person name="Lipzen A."/>
            <person name="Balint B."/>
            <person name="Henrissat B."/>
            <person name="Andreopoulos B."/>
            <person name="Martin F.M."/>
            <person name="Harder C.B."/>
            <person name="Rigling D."/>
            <person name="Ford K.L."/>
            <person name="Foster G.D."/>
            <person name="Pangilinan J."/>
            <person name="Papanicolaou A."/>
            <person name="Barry K."/>
            <person name="LaButti K."/>
            <person name="Viragh M."/>
            <person name="Koriabine M."/>
            <person name="Yan M."/>
            <person name="Riley R."/>
            <person name="Champramary S."/>
            <person name="Plett K.L."/>
            <person name="Tsai I.J."/>
            <person name="Slot J."/>
            <person name="Sipos G."/>
            <person name="Plett J."/>
            <person name="Nagy L.G."/>
            <person name="Grigoriev I.V."/>
        </authorList>
    </citation>
    <scope>NUCLEOTIDE SEQUENCE</scope>
    <source>
        <strain evidence="2">CCBAS 213</strain>
    </source>
</reference>
<gene>
    <name evidence="2" type="ORF">EV420DRAFT_1545078</name>
</gene>
<dbReference type="GeneID" id="85356805"/>
<proteinExistence type="predicted"/>
<evidence type="ECO:0000256" key="1">
    <source>
        <dbReference type="SAM" id="Phobius"/>
    </source>
</evidence>
<keyword evidence="3" id="KW-1185">Reference proteome</keyword>
<evidence type="ECO:0000313" key="2">
    <source>
        <dbReference type="EMBL" id="KAK0458345.1"/>
    </source>
</evidence>
<name>A0AA39N5T3_ARMTA</name>
<keyword evidence="1" id="KW-0812">Transmembrane</keyword>
<organism evidence="2 3">
    <name type="scientific">Armillaria tabescens</name>
    <name type="common">Ringless honey mushroom</name>
    <name type="synonym">Agaricus tabescens</name>
    <dbReference type="NCBI Taxonomy" id="1929756"/>
    <lineage>
        <taxon>Eukaryota</taxon>
        <taxon>Fungi</taxon>
        <taxon>Dikarya</taxon>
        <taxon>Basidiomycota</taxon>
        <taxon>Agaricomycotina</taxon>
        <taxon>Agaricomycetes</taxon>
        <taxon>Agaricomycetidae</taxon>
        <taxon>Agaricales</taxon>
        <taxon>Marasmiineae</taxon>
        <taxon>Physalacriaceae</taxon>
        <taxon>Desarmillaria</taxon>
    </lineage>
</organism>
<keyword evidence="1" id="KW-1133">Transmembrane helix</keyword>
<dbReference type="EMBL" id="JAUEPS010000018">
    <property type="protein sequence ID" value="KAK0458345.1"/>
    <property type="molecule type" value="Genomic_DNA"/>
</dbReference>
<evidence type="ECO:0000313" key="3">
    <source>
        <dbReference type="Proteomes" id="UP001175211"/>
    </source>
</evidence>
<dbReference type="RefSeq" id="XP_060330633.1">
    <property type="nucleotide sequence ID" value="XM_060473257.1"/>
</dbReference>
<accession>A0AA39N5T3</accession>
<sequence length="94" mass="10555">MLLIEGHGWSFSSWMAVLQIFIPVHSVYLFNFAPAYTTFSQLVPNIRDGTTVGLLMNFCLQRYHLLLSNDSLPTGLALLQTVIPKTLFDLLLLG</sequence>
<dbReference type="Proteomes" id="UP001175211">
    <property type="component" value="Unassembled WGS sequence"/>
</dbReference>
<protein>
    <submittedName>
        <fullName evidence="2">Uncharacterized protein</fullName>
    </submittedName>
</protein>
<comment type="caution">
    <text evidence="2">The sequence shown here is derived from an EMBL/GenBank/DDBJ whole genome shotgun (WGS) entry which is preliminary data.</text>
</comment>
<dbReference type="AlphaFoldDB" id="A0AA39N5T3"/>
<keyword evidence="1" id="KW-0472">Membrane</keyword>